<comment type="caution">
    <text evidence="2">The sequence shown here is derived from an EMBL/GenBank/DDBJ whole genome shotgun (WGS) entry which is preliminary data.</text>
</comment>
<dbReference type="PANTHER" id="PTHR35021:SF8">
    <property type="entry name" value="FIBER PROTEIN FB17"/>
    <property type="match status" value="1"/>
</dbReference>
<protein>
    <recommendedName>
        <fullName evidence="4">BZIP domain-containing protein</fullName>
    </recommendedName>
</protein>
<dbReference type="PANTHER" id="PTHR35021">
    <property type="match status" value="1"/>
</dbReference>
<dbReference type="AlphaFoldDB" id="A0A1R3IB69"/>
<dbReference type="OrthoDB" id="997337at2759"/>
<dbReference type="EMBL" id="AWWV01010351">
    <property type="protein sequence ID" value="OMO79829.1"/>
    <property type="molecule type" value="Genomic_DNA"/>
</dbReference>
<proteinExistence type="predicted"/>
<evidence type="ECO:0000256" key="1">
    <source>
        <dbReference type="SAM" id="MobiDB-lite"/>
    </source>
</evidence>
<dbReference type="Proteomes" id="UP000188268">
    <property type="component" value="Unassembled WGS sequence"/>
</dbReference>
<evidence type="ECO:0000313" key="3">
    <source>
        <dbReference type="Proteomes" id="UP000188268"/>
    </source>
</evidence>
<accession>A0A1R3IB69</accession>
<sequence>MKASGTTSRTVTEADLAAPPQLQTKRRGRKSKLDPALRKLIKNRRDRERRAKEKVELQRLKNVEIKYNEMMPEFEKMKEFKGKIKEIENVNTGLRRENEELKSKARNQETEIQNLKSQIQNLKSQIKELHEKLESWLQSSPVHIAANYDNFDFSKILSPPSHCENAANTQGPKSSQGEKTYSDELVQDFTRKLDANEKSQVKISDFKGLMEEVARMQYWDTLPPSLLTINMIIKKKYGEIDAESKHCSWVAMATRTLLCAAIKEMNELRLEDIDEEKMLLWRDAINNALNMNFKVEFAMNHLKKIARAYFGLKASNDRSDQDQIKSLEQMMSTLNIELLELKSKHAEKVKEQNSTVRKECLLDAEYFQGKTLATGLFD</sequence>
<evidence type="ECO:0008006" key="4">
    <source>
        <dbReference type="Google" id="ProtNLM"/>
    </source>
</evidence>
<evidence type="ECO:0000313" key="2">
    <source>
        <dbReference type="EMBL" id="OMO79829.1"/>
    </source>
</evidence>
<keyword evidence="3" id="KW-1185">Reference proteome</keyword>
<reference evidence="2 3" key="1">
    <citation type="submission" date="2013-09" db="EMBL/GenBank/DDBJ databases">
        <title>Corchorus capsularis genome sequencing.</title>
        <authorList>
            <person name="Alam M."/>
            <person name="Haque M.S."/>
            <person name="Islam M.S."/>
            <person name="Emdad E.M."/>
            <person name="Islam M.M."/>
            <person name="Ahmed B."/>
            <person name="Halim A."/>
            <person name="Hossen Q.M.M."/>
            <person name="Hossain M.Z."/>
            <person name="Ahmed R."/>
            <person name="Khan M.M."/>
            <person name="Islam R."/>
            <person name="Rashid M.M."/>
            <person name="Khan S.A."/>
            <person name="Rahman M.S."/>
            <person name="Alam M."/>
        </authorList>
    </citation>
    <scope>NUCLEOTIDE SEQUENCE [LARGE SCALE GENOMIC DNA]</scope>
    <source>
        <strain evidence="3">cv. CVL-1</strain>
        <tissue evidence="2">Whole seedling</tissue>
    </source>
</reference>
<organism evidence="2 3">
    <name type="scientific">Corchorus capsularis</name>
    <name type="common">Jute</name>
    <dbReference type="NCBI Taxonomy" id="210143"/>
    <lineage>
        <taxon>Eukaryota</taxon>
        <taxon>Viridiplantae</taxon>
        <taxon>Streptophyta</taxon>
        <taxon>Embryophyta</taxon>
        <taxon>Tracheophyta</taxon>
        <taxon>Spermatophyta</taxon>
        <taxon>Magnoliopsida</taxon>
        <taxon>eudicotyledons</taxon>
        <taxon>Gunneridae</taxon>
        <taxon>Pentapetalae</taxon>
        <taxon>rosids</taxon>
        <taxon>malvids</taxon>
        <taxon>Malvales</taxon>
        <taxon>Malvaceae</taxon>
        <taxon>Grewioideae</taxon>
        <taxon>Apeibeae</taxon>
        <taxon>Corchorus</taxon>
    </lineage>
</organism>
<dbReference type="Gramene" id="OMO79829">
    <property type="protein sequence ID" value="OMO79829"/>
    <property type="gene ID" value="CCACVL1_13392"/>
</dbReference>
<feature type="compositionally biased region" description="Polar residues" evidence="1">
    <location>
        <begin position="1"/>
        <end position="11"/>
    </location>
</feature>
<gene>
    <name evidence="2" type="ORF">CCACVL1_13392</name>
</gene>
<dbReference type="OMA" id="TIDCIAQ"/>
<feature type="compositionally biased region" description="Basic and acidic residues" evidence="1">
    <location>
        <begin position="31"/>
        <end position="52"/>
    </location>
</feature>
<feature type="region of interest" description="Disordered" evidence="1">
    <location>
        <begin position="1"/>
        <end position="52"/>
    </location>
</feature>
<name>A0A1R3IB69_COCAP</name>